<sequence length="209" mass="24053">MTSQGNSVNTNARPTRNCRKRIAIDSDSDNSSSEEILKKTSTRKRTKLRRDSDESFHIDEEEIKTQKGRKKIKKENESEEKKVLKSTKVAKKTPKATTTKTSRKRIKQEIKEEIDIPSKSIKIEVNEEQYNNPDKKIKVEKSLLEIKKEESSEFDKPFFGDTKPIKREALEIKPTDSFKEEKDYKPCLNGPSTSSQYSSTTQGGDWKCS</sequence>
<feature type="region of interest" description="Disordered" evidence="1">
    <location>
        <begin position="151"/>
        <end position="209"/>
    </location>
</feature>
<proteinExistence type="evidence at transcript level"/>
<feature type="non-terminal residue" evidence="3">
    <location>
        <position position="209"/>
    </location>
</feature>
<feature type="compositionally biased region" description="Basic and acidic residues" evidence="1">
    <location>
        <begin position="49"/>
        <end position="58"/>
    </location>
</feature>
<evidence type="ECO:0000313" key="3">
    <source>
        <dbReference type="EMBL" id="BAN21558.1"/>
    </source>
</evidence>
<dbReference type="Pfam" id="PF08070">
    <property type="entry name" value="DTHCT"/>
    <property type="match status" value="1"/>
</dbReference>
<protein>
    <submittedName>
        <fullName evidence="3">Unkown protein</fullName>
    </submittedName>
</protein>
<dbReference type="EMBL" id="AK418361">
    <property type="protein sequence ID" value="BAN21558.1"/>
    <property type="molecule type" value="mRNA"/>
</dbReference>
<name>R4WE93_RIPPE</name>
<reference evidence="3" key="1">
    <citation type="journal article" date="2013" name="PLoS ONE">
        <title>Gene expression in gut symbiotic organ of stinkbug affected by extracellular bacterial symbiont.</title>
        <authorList>
            <person name="Futahashi R."/>
            <person name="Tanaka K."/>
            <person name="Tanahashi M."/>
            <person name="Nikoh N."/>
            <person name="Kikuchi Y."/>
            <person name="Lee B.L."/>
            <person name="Fukatsu T."/>
        </authorList>
    </citation>
    <scope>NUCLEOTIDE SEQUENCE</scope>
    <source>
        <tissue evidence="3">Midgut</tissue>
    </source>
</reference>
<evidence type="ECO:0000259" key="2">
    <source>
        <dbReference type="Pfam" id="PF08070"/>
    </source>
</evidence>
<feature type="compositionally biased region" description="Basic and acidic residues" evidence="1">
    <location>
        <begin position="74"/>
        <end position="83"/>
    </location>
</feature>
<feature type="compositionally biased region" description="Basic residues" evidence="1">
    <location>
        <begin position="84"/>
        <end position="94"/>
    </location>
</feature>
<evidence type="ECO:0000256" key="1">
    <source>
        <dbReference type="SAM" id="MobiDB-lite"/>
    </source>
</evidence>
<feature type="compositionally biased region" description="Basic and acidic residues" evidence="1">
    <location>
        <begin position="151"/>
        <end position="185"/>
    </location>
</feature>
<organism evidence="3">
    <name type="scientific">Riptortus pedestris</name>
    <name type="common">Bean bug</name>
    <dbReference type="NCBI Taxonomy" id="329032"/>
    <lineage>
        <taxon>Eukaryota</taxon>
        <taxon>Metazoa</taxon>
        <taxon>Ecdysozoa</taxon>
        <taxon>Arthropoda</taxon>
        <taxon>Hexapoda</taxon>
        <taxon>Insecta</taxon>
        <taxon>Pterygota</taxon>
        <taxon>Neoptera</taxon>
        <taxon>Paraneoptera</taxon>
        <taxon>Hemiptera</taxon>
        <taxon>Heteroptera</taxon>
        <taxon>Panheteroptera</taxon>
        <taxon>Pentatomomorpha</taxon>
        <taxon>Coreoidea</taxon>
        <taxon>Alydidae</taxon>
        <taxon>Riptortus</taxon>
    </lineage>
</organism>
<accession>R4WE93</accession>
<feature type="compositionally biased region" description="Low complexity" evidence="1">
    <location>
        <begin position="192"/>
        <end position="202"/>
    </location>
</feature>
<feature type="domain" description="DTHCT" evidence="2">
    <location>
        <begin position="10"/>
        <end position="62"/>
    </location>
</feature>
<feature type="compositionally biased region" description="Polar residues" evidence="1">
    <location>
        <begin position="1"/>
        <end position="14"/>
    </location>
</feature>
<dbReference type="InterPro" id="IPR012542">
    <property type="entry name" value="DTHCT"/>
</dbReference>
<dbReference type="AlphaFoldDB" id="R4WE93"/>
<feature type="region of interest" description="Disordered" evidence="1">
    <location>
        <begin position="1"/>
        <end position="106"/>
    </location>
</feature>